<keyword evidence="1" id="KW-0678">Repressor</keyword>
<keyword evidence="2" id="KW-0805">Transcription regulation</keyword>
<dbReference type="SMART" id="SM00354">
    <property type="entry name" value="HTH_LACI"/>
    <property type="match status" value="1"/>
</dbReference>
<dbReference type="OrthoDB" id="2026446at2"/>
<evidence type="ECO:0000256" key="2">
    <source>
        <dbReference type="ARBA" id="ARBA00023015"/>
    </source>
</evidence>
<dbReference type="CDD" id="cd01392">
    <property type="entry name" value="HTH_LacI"/>
    <property type="match status" value="1"/>
</dbReference>
<evidence type="ECO:0000256" key="4">
    <source>
        <dbReference type="ARBA" id="ARBA00023163"/>
    </source>
</evidence>
<dbReference type="GO" id="GO:0000976">
    <property type="term" value="F:transcription cis-regulatory region binding"/>
    <property type="evidence" value="ECO:0007669"/>
    <property type="project" value="TreeGrafter"/>
</dbReference>
<reference evidence="6 7" key="1">
    <citation type="submission" date="2016-02" db="EMBL/GenBank/DDBJ databases">
        <title>Paenibacillus sp. LPB0068, isolated from Crassostrea gigas.</title>
        <authorList>
            <person name="Shin S.-K."/>
            <person name="Yi H."/>
        </authorList>
    </citation>
    <scope>NUCLEOTIDE SEQUENCE [LARGE SCALE GENOMIC DNA]</scope>
    <source>
        <strain evidence="6 7">LPB0068</strain>
    </source>
</reference>
<dbReference type="STRING" id="1763538.LPB68_07220"/>
<dbReference type="InterPro" id="IPR000843">
    <property type="entry name" value="HTH_LacI"/>
</dbReference>
<dbReference type="RefSeq" id="WP_068654068.1">
    <property type="nucleotide sequence ID" value="NZ_CP017770.1"/>
</dbReference>
<feature type="domain" description="HTH lacI-type" evidence="5">
    <location>
        <begin position="5"/>
        <end position="59"/>
    </location>
</feature>
<organism evidence="6 7">
    <name type="scientific">Paenibacillus crassostreae</name>
    <dbReference type="NCBI Taxonomy" id="1763538"/>
    <lineage>
        <taxon>Bacteria</taxon>
        <taxon>Bacillati</taxon>
        <taxon>Bacillota</taxon>
        <taxon>Bacilli</taxon>
        <taxon>Bacillales</taxon>
        <taxon>Paenibacillaceae</taxon>
        <taxon>Paenibacillus</taxon>
    </lineage>
</organism>
<dbReference type="Proteomes" id="UP000077134">
    <property type="component" value="Unassembled WGS sequence"/>
</dbReference>
<sequence>MKGKVTVQEIADLAGVSKFAVSRALSGKSGVSVQTREMILKVAGQLGYFKNEPKRLGNRIDDNKSQKSTGTILVLFPNVRYQNNESLYWGPVFDGISTRLNQKGLDILTLTEPTSDNLFSLLNPDAIQGIITVGSITTSILLDIHRLNIPVVMVDHMDPAYHCDSIFSDNFMCMKELMTKLYSKGYKKYQYIGNIKDAASFNERWIAYQTSLVEFNIENSQILSLLGSDTEHYESIATALRTGELPDVFVCANDTTAFYIIDTLQQLGIEVPNQCAVTGFDNTHKASPILATVDVKIEILGMRAVDQILWRIDNHESPFEKKLLYADTILREDYNKVHNIE</sequence>
<dbReference type="Gene3D" id="3.40.50.2300">
    <property type="match status" value="2"/>
</dbReference>
<evidence type="ECO:0000259" key="5">
    <source>
        <dbReference type="PROSITE" id="PS50932"/>
    </source>
</evidence>
<dbReference type="GO" id="GO:0003700">
    <property type="term" value="F:DNA-binding transcription factor activity"/>
    <property type="evidence" value="ECO:0007669"/>
    <property type="project" value="TreeGrafter"/>
</dbReference>
<dbReference type="Gene3D" id="1.10.260.40">
    <property type="entry name" value="lambda repressor-like DNA-binding domains"/>
    <property type="match status" value="1"/>
</dbReference>
<evidence type="ECO:0000256" key="3">
    <source>
        <dbReference type="ARBA" id="ARBA00023125"/>
    </source>
</evidence>
<keyword evidence="7" id="KW-1185">Reference proteome</keyword>
<dbReference type="InterPro" id="IPR010982">
    <property type="entry name" value="Lambda_DNA-bd_dom_sf"/>
</dbReference>
<dbReference type="PANTHER" id="PTHR30146">
    <property type="entry name" value="LACI-RELATED TRANSCRIPTIONAL REPRESSOR"/>
    <property type="match status" value="1"/>
</dbReference>
<dbReference type="SUPFAM" id="SSF47413">
    <property type="entry name" value="lambda repressor-like DNA-binding domains"/>
    <property type="match status" value="1"/>
</dbReference>
<gene>
    <name evidence="6" type="ORF">PNBC_00300</name>
</gene>
<dbReference type="InterPro" id="IPR046335">
    <property type="entry name" value="LacI/GalR-like_sensor"/>
</dbReference>
<dbReference type="Pfam" id="PF13377">
    <property type="entry name" value="Peripla_BP_3"/>
    <property type="match status" value="1"/>
</dbReference>
<keyword evidence="3" id="KW-0238">DNA-binding</keyword>
<protein>
    <submittedName>
        <fullName evidence="6">Transcriptional regulator</fullName>
    </submittedName>
</protein>
<evidence type="ECO:0000313" key="6">
    <source>
        <dbReference type="EMBL" id="OAB77839.1"/>
    </source>
</evidence>
<dbReference type="AlphaFoldDB" id="A0A167GRP6"/>
<dbReference type="EMBL" id="LSFN01000001">
    <property type="protein sequence ID" value="OAB77839.1"/>
    <property type="molecule type" value="Genomic_DNA"/>
</dbReference>
<comment type="caution">
    <text evidence="6">The sequence shown here is derived from an EMBL/GenBank/DDBJ whole genome shotgun (WGS) entry which is preliminary data.</text>
</comment>
<dbReference type="PANTHER" id="PTHR30146:SF148">
    <property type="entry name" value="HTH-TYPE TRANSCRIPTIONAL REPRESSOR PURR-RELATED"/>
    <property type="match status" value="1"/>
</dbReference>
<accession>A0A167GRP6</accession>
<dbReference type="KEGG" id="pcx:LPB68_07220"/>
<proteinExistence type="predicted"/>
<dbReference type="PROSITE" id="PS50932">
    <property type="entry name" value="HTH_LACI_2"/>
    <property type="match status" value="1"/>
</dbReference>
<name>A0A167GRP6_9BACL</name>
<keyword evidence="4" id="KW-0804">Transcription</keyword>
<dbReference type="InterPro" id="IPR028082">
    <property type="entry name" value="Peripla_BP_I"/>
</dbReference>
<evidence type="ECO:0000313" key="7">
    <source>
        <dbReference type="Proteomes" id="UP000077134"/>
    </source>
</evidence>
<evidence type="ECO:0000256" key="1">
    <source>
        <dbReference type="ARBA" id="ARBA00022491"/>
    </source>
</evidence>
<dbReference type="PROSITE" id="PS00356">
    <property type="entry name" value="HTH_LACI_1"/>
    <property type="match status" value="1"/>
</dbReference>
<dbReference type="Pfam" id="PF00356">
    <property type="entry name" value="LacI"/>
    <property type="match status" value="1"/>
</dbReference>
<dbReference type="SUPFAM" id="SSF53822">
    <property type="entry name" value="Periplasmic binding protein-like I"/>
    <property type="match status" value="1"/>
</dbReference>